<organism evidence="1 3">
    <name type="scientific">Agrobacterium larrymoorei</name>
    <dbReference type="NCBI Taxonomy" id="160699"/>
    <lineage>
        <taxon>Bacteria</taxon>
        <taxon>Pseudomonadati</taxon>
        <taxon>Pseudomonadota</taxon>
        <taxon>Alphaproteobacteria</taxon>
        <taxon>Hyphomicrobiales</taxon>
        <taxon>Rhizobiaceae</taxon>
        <taxon>Rhizobium/Agrobacterium group</taxon>
        <taxon>Agrobacterium</taxon>
    </lineage>
</organism>
<protein>
    <submittedName>
        <fullName evidence="1">Uncharacterized protein</fullName>
    </submittedName>
</protein>
<proteinExistence type="predicted"/>
<evidence type="ECO:0000313" key="1">
    <source>
        <dbReference type="EMBL" id="QCI98707.1"/>
    </source>
</evidence>
<dbReference type="KEGG" id="alf:CFBP5473_12860"/>
<sequence length="144" mass="16699">MSYNLHSRISDEFNGFDEGQVFRLDSGHVFQQSVHHYHYHYAYRPRVRVFQQGSNLVIEVEGVPGAVPVREVSCVEEGVIVSDFKGYEGQSLFQFENGHVWGQAEYKYSYHYAYRPNAIVIDGINGLELHVEGMDETVRVRRLR</sequence>
<dbReference type="EMBL" id="CP039691">
    <property type="protein sequence ID" value="QCI98707.1"/>
    <property type="molecule type" value="Genomic_DNA"/>
</dbReference>
<evidence type="ECO:0000313" key="4">
    <source>
        <dbReference type="Proteomes" id="UP000826513"/>
    </source>
</evidence>
<keyword evidence="4" id="KW-1185">Reference proteome</keyword>
<reference evidence="1 3" key="1">
    <citation type="submission" date="2019-04" db="EMBL/GenBank/DDBJ databases">
        <title>Complete genome sequence of Agrobacterium larrymoorei CFBP5473.</title>
        <authorList>
            <person name="Haryono M."/>
            <person name="Chou L."/>
            <person name="Lin Y.-C."/>
            <person name="Lai E.-M."/>
            <person name="Kuo C.-H."/>
        </authorList>
    </citation>
    <scope>NUCLEOTIDE SEQUENCE [LARGE SCALE GENOMIC DNA]</scope>
    <source>
        <strain evidence="1 3">CFBP5473</strain>
    </source>
</reference>
<dbReference type="Proteomes" id="UP000826513">
    <property type="component" value="Chromosome 1"/>
</dbReference>
<dbReference type="RefSeq" id="WP_051441148.1">
    <property type="nucleotide sequence ID" value="NZ_CP039691.1"/>
</dbReference>
<accession>A0A4D7DSV4</accession>
<dbReference type="Proteomes" id="UP000298545">
    <property type="component" value="Chromosome circular"/>
</dbReference>
<dbReference type="OrthoDB" id="8481043at2"/>
<evidence type="ECO:0000313" key="3">
    <source>
        <dbReference type="Proteomes" id="UP000298545"/>
    </source>
</evidence>
<reference evidence="2 4" key="2">
    <citation type="submission" date="2021-03" db="EMBL/GenBank/DDBJ databases">
        <title>Rapid diversification of plasmids in a genus of pathogenic and nitrogen fixing bacteria.</title>
        <authorList>
            <person name="Weisberg A.J."/>
            <person name="Miller M."/>
            <person name="Ream W."/>
            <person name="Grunwald N.J."/>
            <person name="Chang J.H."/>
        </authorList>
    </citation>
    <scope>NUCLEOTIDE SEQUENCE [LARGE SCALE GENOMIC DNA]</scope>
    <source>
        <strain evidence="2 4">AF3.44</strain>
    </source>
</reference>
<gene>
    <name evidence="1" type="ORF">CFBP5473_12860</name>
    <name evidence="2" type="ORF">J5285_06875</name>
</gene>
<dbReference type="EMBL" id="CP072167">
    <property type="protein sequence ID" value="QYA08410.1"/>
    <property type="molecule type" value="Genomic_DNA"/>
</dbReference>
<name>A0A4D7DSV4_9HYPH</name>
<evidence type="ECO:0000313" key="2">
    <source>
        <dbReference type="EMBL" id="QYA08410.1"/>
    </source>
</evidence>
<dbReference type="AlphaFoldDB" id="A0A4D7DSV4"/>